<keyword evidence="4" id="KW-0812">Transmembrane</keyword>
<evidence type="ECO:0000313" key="7">
    <source>
        <dbReference type="Proteomes" id="UP000076874"/>
    </source>
</evidence>
<protein>
    <submittedName>
        <fullName evidence="6">Short chain dehydrogenase reductase</fullName>
    </submittedName>
</protein>
<evidence type="ECO:0000313" key="6">
    <source>
        <dbReference type="EMBL" id="OAA64244.1"/>
    </source>
</evidence>
<reference evidence="6 7" key="1">
    <citation type="journal article" date="2016" name="Genome Biol. Evol.">
        <title>Divergent and convergent evolution of fungal pathogenicity.</title>
        <authorList>
            <person name="Shang Y."/>
            <person name="Xiao G."/>
            <person name="Zheng P."/>
            <person name="Cen K."/>
            <person name="Zhan S."/>
            <person name="Wang C."/>
        </authorList>
    </citation>
    <scope>NUCLEOTIDE SEQUENCE [LARGE SCALE GENOMIC DNA]</scope>
    <source>
        <strain evidence="6 7">RCEF 264</strain>
    </source>
</reference>
<dbReference type="Proteomes" id="UP000076874">
    <property type="component" value="Unassembled WGS sequence"/>
</dbReference>
<evidence type="ECO:0000256" key="2">
    <source>
        <dbReference type="ARBA" id="ARBA00023002"/>
    </source>
</evidence>
<feature type="domain" description="Ketoreductase" evidence="5">
    <location>
        <begin position="55"/>
        <end position="173"/>
    </location>
</feature>
<dbReference type="PRINTS" id="PR00081">
    <property type="entry name" value="GDHRDH"/>
</dbReference>
<feature type="compositionally biased region" description="Low complexity" evidence="3">
    <location>
        <begin position="381"/>
        <end position="392"/>
    </location>
</feature>
<evidence type="ECO:0000256" key="4">
    <source>
        <dbReference type="SAM" id="Phobius"/>
    </source>
</evidence>
<name>A0A167WVW5_9HYPO</name>
<dbReference type="EMBL" id="AZHD01000004">
    <property type="protein sequence ID" value="OAA64244.1"/>
    <property type="molecule type" value="Genomic_DNA"/>
</dbReference>
<feature type="compositionally biased region" description="Gly residues" evidence="3">
    <location>
        <begin position="368"/>
        <end position="380"/>
    </location>
</feature>
<dbReference type="Pfam" id="PF00106">
    <property type="entry name" value="adh_short"/>
    <property type="match status" value="1"/>
</dbReference>
<proteinExistence type="inferred from homology"/>
<dbReference type="InterPro" id="IPR057326">
    <property type="entry name" value="KR_dom"/>
</dbReference>
<feature type="compositionally biased region" description="Basic and acidic residues" evidence="3">
    <location>
        <begin position="480"/>
        <end position="490"/>
    </location>
</feature>
<comment type="caution">
    <text evidence="6">The sequence shown here is derived from an EMBL/GenBank/DDBJ whole genome shotgun (WGS) entry which is preliminary data.</text>
</comment>
<feature type="transmembrane region" description="Helical" evidence="4">
    <location>
        <begin position="320"/>
        <end position="338"/>
    </location>
</feature>
<dbReference type="PANTHER" id="PTHR24320">
    <property type="entry name" value="RETINOL DEHYDROGENASE"/>
    <property type="match status" value="1"/>
</dbReference>
<keyword evidence="7" id="KW-1185">Reference proteome</keyword>
<organism evidence="6 7">
    <name type="scientific">Niveomyces insectorum RCEF 264</name>
    <dbReference type="NCBI Taxonomy" id="1081102"/>
    <lineage>
        <taxon>Eukaryota</taxon>
        <taxon>Fungi</taxon>
        <taxon>Dikarya</taxon>
        <taxon>Ascomycota</taxon>
        <taxon>Pezizomycotina</taxon>
        <taxon>Sordariomycetes</taxon>
        <taxon>Hypocreomycetidae</taxon>
        <taxon>Hypocreales</taxon>
        <taxon>Cordycipitaceae</taxon>
        <taxon>Niveomyces</taxon>
    </lineage>
</organism>
<keyword evidence="2" id="KW-0560">Oxidoreductase</keyword>
<dbReference type="SUPFAM" id="SSF51735">
    <property type="entry name" value="NAD(P)-binding Rossmann-fold domains"/>
    <property type="match status" value="1"/>
</dbReference>
<comment type="similarity">
    <text evidence="1">Belongs to the short-chain dehydrogenases/reductases (SDR) family.</text>
</comment>
<dbReference type="SMART" id="SM00822">
    <property type="entry name" value="PKS_KR"/>
    <property type="match status" value="1"/>
</dbReference>
<evidence type="ECO:0000256" key="3">
    <source>
        <dbReference type="SAM" id="MobiDB-lite"/>
    </source>
</evidence>
<dbReference type="InterPro" id="IPR002347">
    <property type="entry name" value="SDR_fam"/>
</dbReference>
<dbReference type="InterPro" id="IPR036291">
    <property type="entry name" value="NAD(P)-bd_dom_sf"/>
</dbReference>
<gene>
    <name evidence="6" type="ORF">SPI_02891</name>
</gene>
<evidence type="ECO:0000256" key="1">
    <source>
        <dbReference type="ARBA" id="ARBA00006484"/>
    </source>
</evidence>
<dbReference type="OrthoDB" id="191979at2759"/>
<dbReference type="Gene3D" id="3.40.50.720">
    <property type="entry name" value="NAD(P)-binding Rossmann-like Domain"/>
    <property type="match status" value="1"/>
</dbReference>
<feature type="region of interest" description="Disordered" evidence="3">
    <location>
        <begin position="368"/>
        <end position="392"/>
    </location>
</feature>
<keyword evidence="4" id="KW-1133">Transmembrane helix</keyword>
<feature type="compositionally biased region" description="Basic and acidic residues" evidence="3">
    <location>
        <begin position="451"/>
        <end position="464"/>
    </location>
</feature>
<dbReference type="GO" id="GO:0016491">
    <property type="term" value="F:oxidoreductase activity"/>
    <property type="evidence" value="ECO:0007669"/>
    <property type="project" value="UniProtKB-KW"/>
</dbReference>
<dbReference type="AlphaFoldDB" id="A0A167WVW5"/>
<dbReference type="PANTHER" id="PTHR24320:SF285">
    <property type="entry name" value="RETINOL DEHYDROGENASE 14"/>
    <property type="match status" value="1"/>
</dbReference>
<dbReference type="STRING" id="1081102.A0A167WVW5"/>
<evidence type="ECO:0000259" key="5">
    <source>
        <dbReference type="SMART" id="SM00822"/>
    </source>
</evidence>
<feature type="compositionally biased region" description="Low complexity" evidence="3">
    <location>
        <begin position="492"/>
        <end position="505"/>
    </location>
</feature>
<sequence length="536" mass="57130">MPIPLLTNIYLYGAPAWMPEPRRLVQAAGALGVLAATKYYCGGTANRSERAMHGRVVLLTGGTSGVGAVVARELATRGAHVVLLTAQPPSDPLVVDYVEELRALAGHQLVYAEQCDLSSLHSIRAFATKWLDNLPVRRLDMVILCAAAEGVPVGADSTKKTTTTTAKGVVRGVTTEEGIERAWMVNYLANFHLLGLLSPALRAQPFDRDVRVLVTTCASYIGAPPLVAAADGPTTATTPKSKKKSAAAAAATSISLPDWSPKRAYARSKLALMVFARAYQKHLDAYKRPDGLPPNVRVLLVDPGLARTPGFRYWLTGRSLLTLLFVYVLFYPIWWLFIKSADEGAASLLYAAMDGSLRRLQDLGGGDVGGVGGDKGGGEGSSDSSGDPLRAAAAAARDPLAGKLVKECRLVDVARRDVDDEAVAQALWEASDQLVEETEKRAALARQQAQKAHEAEEAKRKEDEQASELAALVSSIKQGQAKEKAREKAKTKAQAQAPAGAQTTENRGPAEEDKATGNESNGGAPEKPKRGPRRKA</sequence>
<accession>A0A167WVW5</accession>
<feature type="region of interest" description="Disordered" evidence="3">
    <location>
        <begin position="445"/>
        <end position="536"/>
    </location>
</feature>
<keyword evidence="4" id="KW-0472">Membrane</keyword>